<dbReference type="Proteomes" id="UP000185678">
    <property type="component" value="Unassembled WGS sequence"/>
</dbReference>
<protein>
    <submittedName>
        <fullName evidence="2">Hydrogenase-1 operon protein HyaE</fullName>
    </submittedName>
</protein>
<name>A0A1N7P8Q4_9PROT</name>
<dbReference type="InterPro" id="IPR036249">
    <property type="entry name" value="Thioredoxin-like_sf"/>
</dbReference>
<dbReference type="STRING" id="80876.SAMN05421779_106147"/>
<dbReference type="OrthoDB" id="6560050at2"/>
<dbReference type="Gene3D" id="3.40.30.10">
    <property type="entry name" value="Glutaredoxin"/>
    <property type="match status" value="1"/>
</dbReference>
<sequence>MSVHLDRLQTLGATRLNAATVADFLTAPDCLILVPGNPTRVREANDAAVIFPDLVQAVQAATGRSLAVGFLPSEDETEALRAELGVLAYPCVIAWRNGAFAGVVAHLRPWSEYVSETTALFPAVAA</sequence>
<dbReference type="RefSeq" id="WP_076401460.1">
    <property type="nucleotide sequence ID" value="NZ_FTOA01000006.1"/>
</dbReference>
<evidence type="ECO:0000313" key="2">
    <source>
        <dbReference type="EMBL" id="SIT06972.1"/>
    </source>
</evidence>
<dbReference type="EMBL" id="FTOA01000006">
    <property type="protein sequence ID" value="SIT06972.1"/>
    <property type="molecule type" value="Genomic_DNA"/>
</dbReference>
<gene>
    <name evidence="2" type="ORF">SAMN05421779_106147</name>
</gene>
<accession>A0A1N7P8Q4</accession>
<dbReference type="InterPro" id="IPR010893">
    <property type="entry name" value="NiFe-hyd_mat_HyaE"/>
</dbReference>
<keyword evidence="3" id="KW-1185">Reference proteome</keyword>
<organism evidence="2 3">
    <name type="scientific">Insolitispirillum peregrinum</name>
    <dbReference type="NCBI Taxonomy" id="80876"/>
    <lineage>
        <taxon>Bacteria</taxon>
        <taxon>Pseudomonadati</taxon>
        <taxon>Pseudomonadota</taxon>
        <taxon>Alphaproteobacteria</taxon>
        <taxon>Rhodospirillales</taxon>
        <taxon>Novispirillaceae</taxon>
        <taxon>Insolitispirillum</taxon>
    </lineage>
</organism>
<dbReference type="AlphaFoldDB" id="A0A1N7P8Q4"/>
<dbReference type="Pfam" id="PF07449">
    <property type="entry name" value="HyaE"/>
    <property type="match status" value="1"/>
</dbReference>
<evidence type="ECO:0000256" key="1">
    <source>
        <dbReference type="ARBA" id="ARBA00009004"/>
    </source>
</evidence>
<comment type="similarity">
    <text evidence="1">Belongs to the HupG/HyaE family.</text>
</comment>
<reference evidence="2 3" key="1">
    <citation type="submission" date="2017-01" db="EMBL/GenBank/DDBJ databases">
        <authorList>
            <person name="Mah S.A."/>
            <person name="Swanson W.J."/>
            <person name="Moy G.W."/>
            <person name="Vacquier V.D."/>
        </authorList>
    </citation>
    <scope>NUCLEOTIDE SEQUENCE [LARGE SCALE GENOMIC DNA]</scope>
    <source>
        <strain evidence="2 3">DSM 11589</strain>
    </source>
</reference>
<evidence type="ECO:0000313" key="3">
    <source>
        <dbReference type="Proteomes" id="UP000185678"/>
    </source>
</evidence>
<dbReference type="SUPFAM" id="SSF52833">
    <property type="entry name" value="Thioredoxin-like"/>
    <property type="match status" value="1"/>
</dbReference>
<proteinExistence type="inferred from homology"/>